<evidence type="ECO:0000313" key="2">
    <source>
        <dbReference type="Proteomes" id="UP000500767"/>
    </source>
</evidence>
<dbReference type="RefSeq" id="WP_171837985.1">
    <property type="nucleotide sequence ID" value="NZ_CP053708.1"/>
</dbReference>
<dbReference type="InterPro" id="IPR007939">
    <property type="entry name" value="Cu-R_B_prcur"/>
</dbReference>
<name>A0A6M8HVS1_9PROT</name>
<protein>
    <submittedName>
        <fullName evidence="1">Copper resistance protein B</fullName>
    </submittedName>
</protein>
<dbReference type="EMBL" id="CP053708">
    <property type="protein sequence ID" value="QKE92400.1"/>
    <property type="molecule type" value="Genomic_DNA"/>
</dbReference>
<dbReference type="GO" id="GO:0009279">
    <property type="term" value="C:cell outer membrane"/>
    <property type="evidence" value="ECO:0007669"/>
    <property type="project" value="InterPro"/>
</dbReference>
<gene>
    <name evidence="1" type="ORF">HN018_03320</name>
</gene>
<dbReference type="Proteomes" id="UP000500767">
    <property type="component" value="Chromosome"/>
</dbReference>
<dbReference type="InterPro" id="IPR036709">
    <property type="entry name" value="Autotransporte_beta_dom_sf"/>
</dbReference>
<dbReference type="Pfam" id="PF05275">
    <property type="entry name" value="CopB"/>
    <property type="match status" value="1"/>
</dbReference>
<evidence type="ECO:0000313" key="1">
    <source>
        <dbReference type="EMBL" id="QKE92400.1"/>
    </source>
</evidence>
<dbReference type="AlphaFoldDB" id="A0A6M8HVS1"/>
<accession>A0A6M8HVS1</accession>
<dbReference type="SUPFAM" id="SSF103515">
    <property type="entry name" value="Autotransporter"/>
    <property type="match status" value="1"/>
</dbReference>
<proteinExistence type="predicted"/>
<sequence length="247" mass="27304">MTAGGPAALAQQTPAGVQDAVRLAPLEYIGGMQPVMDNSIFAHVLLEQFEDRAAGNGQQFRYDGQGWIGTDINKVWVKSEGTVGTRGQFSDSDQELLYDRAISRYFDLQAGVRMDLDNGPTRTWAAIGVQGLSLYFFDIEATGYVSDRGRTAARLKGSYDILLTNRLILQPEAELNFYSKSDRGRSVGSGLSDIDAGLRLRYEVTRKFAPYIGVTYAGYFGQAQPIAHSNGDRVQDIRFTFGVRSWF</sequence>
<reference evidence="1 2" key="1">
    <citation type="journal article" date="2014" name="World J. Microbiol. Biotechnol.">
        <title>Biodiversity and physiological characteristics of Antarctic and Arctic lichens-associated bacteria.</title>
        <authorList>
            <person name="Lee Y.M."/>
            <person name="Kim E.H."/>
            <person name="Lee H.K."/>
            <person name="Hong S.G."/>
        </authorList>
    </citation>
    <scope>NUCLEOTIDE SEQUENCE [LARGE SCALE GENOMIC DNA]</scope>
    <source>
        <strain evidence="1 2">PAMC 26569</strain>
    </source>
</reference>
<dbReference type="KEGG" id="lck:HN018_03320"/>
<dbReference type="GO" id="GO:0006878">
    <property type="term" value="P:intracellular copper ion homeostasis"/>
    <property type="evidence" value="ECO:0007669"/>
    <property type="project" value="InterPro"/>
</dbReference>
<organism evidence="1 2">
    <name type="scientific">Lichenicola cladoniae</name>
    <dbReference type="NCBI Taxonomy" id="1484109"/>
    <lineage>
        <taxon>Bacteria</taxon>
        <taxon>Pseudomonadati</taxon>
        <taxon>Pseudomonadota</taxon>
        <taxon>Alphaproteobacteria</taxon>
        <taxon>Acetobacterales</taxon>
        <taxon>Acetobacteraceae</taxon>
        <taxon>Lichenicola</taxon>
    </lineage>
</organism>
<keyword evidence="2" id="KW-1185">Reference proteome</keyword>
<dbReference type="GO" id="GO:0005507">
    <property type="term" value="F:copper ion binding"/>
    <property type="evidence" value="ECO:0007669"/>
    <property type="project" value="InterPro"/>
</dbReference>